<dbReference type="PROSITE" id="PS52045">
    <property type="entry name" value="NEPROSIN_PEP_CD"/>
    <property type="match status" value="1"/>
</dbReference>
<keyword evidence="4" id="KW-1185">Reference proteome</keyword>
<reference evidence="3 4" key="1">
    <citation type="journal article" date="2024" name="G3 (Bethesda)">
        <title>Genome assembly of Hibiscus sabdariffa L. provides insights into metabolisms of medicinal natural products.</title>
        <authorList>
            <person name="Kim T."/>
        </authorList>
    </citation>
    <scope>NUCLEOTIDE SEQUENCE [LARGE SCALE GENOMIC DNA]</scope>
    <source>
        <strain evidence="3">TK-2024</strain>
        <tissue evidence="3">Old leaves</tissue>
    </source>
</reference>
<dbReference type="InterPro" id="IPR004314">
    <property type="entry name" value="Neprosin"/>
</dbReference>
<dbReference type="Proteomes" id="UP001472677">
    <property type="component" value="Unassembled WGS sequence"/>
</dbReference>
<evidence type="ECO:0000313" key="4">
    <source>
        <dbReference type="Proteomes" id="UP001472677"/>
    </source>
</evidence>
<evidence type="ECO:0000256" key="1">
    <source>
        <dbReference type="SAM" id="Phobius"/>
    </source>
</evidence>
<evidence type="ECO:0000259" key="2">
    <source>
        <dbReference type="PROSITE" id="PS52045"/>
    </source>
</evidence>
<protein>
    <recommendedName>
        <fullName evidence="2">Neprosin PEP catalytic domain-containing protein</fullName>
    </recommendedName>
</protein>
<dbReference type="PANTHER" id="PTHR31589">
    <property type="entry name" value="PROTEIN, PUTATIVE (DUF239)-RELATED-RELATED"/>
    <property type="match status" value="1"/>
</dbReference>
<sequence length="171" mass="18892">MAKKMKALELNHPPSSRFRTTDGAATSLAISKSAINVLFIYIHTALQVTVWFLLVQFASVRYGKHNFGAKTRMDVWAPGTLPGQYSMYGIWVASGPFEDLNVIEAGWGGDGHKTTGCFNYLCPGFVQVHREISLGLVLDHISIYNGAQSDIEIGILRVIFSDLLVVKFEVI</sequence>
<evidence type="ECO:0000313" key="3">
    <source>
        <dbReference type="EMBL" id="KAK8589997.1"/>
    </source>
</evidence>
<organism evidence="3 4">
    <name type="scientific">Hibiscus sabdariffa</name>
    <name type="common">roselle</name>
    <dbReference type="NCBI Taxonomy" id="183260"/>
    <lineage>
        <taxon>Eukaryota</taxon>
        <taxon>Viridiplantae</taxon>
        <taxon>Streptophyta</taxon>
        <taxon>Embryophyta</taxon>
        <taxon>Tracheophyta</taxon>
        <taxon>Spermatophyta</taxon>
        <taxon>Magnoliopsida</taxon>
        <taxon>eudicotyledons</taxon>
        <taxon>Gunneridae</taxon>
        <taxon>Pentapetalae</taxon>
        <taxon>rosids</taxon>
        <taxon>malvids</taxon>
        <taxon>Malvales</taxon>
        <taxon>Malvaceae</taxon>
        <taxon>Malvoideae</taxon>
        <taxon>Hibiscus</taxon>
    </lineage>
</organism>
<dbReference type="PANTHER" id="PTHR31589:SF235">
    <property type="entry name" value="PROTEIN, PUTATIVE (DUF239)-RELATED"/>
    <property type="match status" value="1"/>
</dbReference>
<keyword evidence="1" id="KW-1133">Transmembrane helix</keyword>
<feature type="domain" description="Neprosin PEP catalytic" evidence="2">
    <location>
        <begin position="45"/>
        <end position="171"/>
    </location>
</feature>
<name>A0ABR2G0L9_9ROSI</name>
<keyword evidence="1" id="KW-0812">Transmembrane</keyword>
<dbReference type="InterPro" id="IPR053168">
    <property type="entry name" value="Glutamic_endopeptidase"/>
</dbReference>
<comment type="caution">
    <text evidence="3">The sequence shown here is derived from an EMBL/GenBank/DDBJ whole genome shotgun (WGS) entry which is preliminary data.</text>
</comment>
<accession>A0ABR2G0L9</accession>
<keyword evidence="1" id="KW-0472">Membrane</keyword>
<dbReference type="Pfam" id="PF03080">
    <property type="entry name" value="Neprosin"/>
    <property type="match status" value="1"/>
</dbReference>
<gene>
    <name evidence="3" type="ORF">V6N12_024383</name>
</gene>
<dbReference type="EMBL" id="JBBPBM010000004">
    <property type="protein sequence ID" value="KAK8589997.1"/>
    <property type="molecule type" value="Genomic_DNA"/>
</dbReference>
<proteinExistence type="predicted"/>
<feature type="transmembrane region" description="Helical" evidence="1">
    <location>
        <begin position="38"/>
        <end position="60"/>
    </location>
</feature>